<keyword evidence="2 4" id="KW-0808">Transferase</keyword>
<keyword evidence="5" id="KW-1185">Reference proteome</keyword>
<dbReference type="InterPro" id="IPR001451">
    <property type="entry name" value="Hexapep"/>
</dbReference>
<protein>
    <submittedName>
        <fullName evidence="4">Serine O-acetyltransferase</fullName>
    </submittedName>
</protein>
<proteinExistence type="inferred from homology"/>
<evidence type="ECO:0000256" key="2">
    <source>
        <dbReference type="ARBA" id="ARBA00022679"/>
    </source>
</evidence>
<dbReference type="Pfam" id="PF00132">
    <property type="entry name" value="Hexapep"/>
    <property type="match status" value="1"/>
</dbReference>
<sequence>MIETRKDLKEYLEQDRLQLGIRRKRPRFFSDEIWKYEIILRKYEYWYNHRNSFWVKIVRNYYKFLWHKWCVKLGISIGPNVCGKGLSIAHINGIQINGEAKIGENLRIQECVTIGASGGKAAPQIGNNVYLASGCKIIGDIKIADNCVVGANAVVVDDVLEEGVTVAGVPAKKISNNCSHEFVFFYTLR</sequence>
<evidence type="ECO:0000313" key="5">
    <source>
        <dbReference type="Proteomes" id="UP000242432"/>
    </source>
</evidence>
<comment type="similarity">
    <text evidence="1">Belongs to the transferase hexapeptide repeat family.</text>
</comment>
<dbReference type="CDD" id="cd03354">
    <property type="entry name" value="LbH_SAT"/>
    <property type="match status" value="1"/>
</dbReference>
<dbReference type="PANTHER" id="PTHR42811">
    <property type="entry name" value="SERINE ACETYLTRANSFERASE"/>
    <property type="match status" value="1"/>
</dbReference>
<evidence type="ECO:0000256" key="3">
    <source>
        <dbReference type="ARBA" id="ARBA00023315"/>
    </source>
</evidence>
<keyword evidence="3" id="KW-0012">Acyltransferase</keyword>
<dbReference type="Gene3D" id="2.160.10.10">
    <property type="entry name" value="Hexapeptide repeat proteins"/>
    <property type="match status" value="1"/>
</dbReference>
<dbReference type="InterPro" id="IPR045304">
    <property type="entry name" value="LbH_SAT"/>
</dbReference>
<organism evidence="4 5">
    <name type="scientific">Succinivibrio dextrinosolvens DSM 3072</name>
    <dbReference type="NCBI Taxonomy" id="1123324"/>
    <lineage>
        <taxon>Bacteria</taxon>
        <taxon>Pseudomonadati</taxon>
        <taxon>Pseudomonadota</taxon>
        <taxon>Gammaproteobacteria</taxon>
        <taxon>Aeromonadales</taxon>
        <taxon>Succinivibrionaceae</taxon>
        <taxon>Succinivibrio</taxon>
    </lineage>
</organism>
<dbReference type="SUPFAM" id="SSF51161">
    <property type="entry name" value="Trimeric LpxA-like enzymes"/>
    <property type="match status" value="1"/>
</dbReference>
<dbReference type="RefSeq" id="WP_078929616.1">
    <property type="nucleotide sequence ID" value="NZ_FUXX01000078.1"/>
</dbReference>
<dbReference type="EMBL" id="FUXX01000078">
    <property type="protein sequence ID" value="SKA70696.1"/>
    <property type="molecule type" value="Genomic_DNA"/>
</dbReference>
<evidence type="ECO:0000256" key="1">
    <source>
        <dbReference type="ARBA" id="ARBA00007274"/>
    </source>
</evidence>
<dbReference type="GO" id="GO:0016746">
    <property type="term" value="F:acyltransferase activity"/>
    <property type="evidence" value="ECO:0007669"/>
    <property type="project" value="UniProtKB-KW"/>
</dbReference>
<dbReference type="InterPro" id="IPR011004">
    <property type="entry name" value="Trimer_LpxA-like_sf"/>
</dbReference>
<dbReference type="Proteomes" id="UP000242432">
    <property type="component" value="Unassembled WGS sequence"/>
</dbReference>
<accession>A0A1T4W0B7</accession>
<dbReference type="AlphaFoldDB" id="A0A1T4W0B7"/>
<name>A0A1T4W0B7_9GAMM</name>
<gene>
    <name evidence="4" type="ORF">SAMN02745213_02359</name>
</gene>
<evidence type="ECO:0000313" key="4">
    <source>
        <dbReference type="EMBL" id="SKA70696.1"/>
    </source>
</evidence>
<reference evidence="5" key="1">
    <citation type="submission" date="2017-02" db="EMBL/GenBank/DDBJ databases">
        <authorList>
            <person name="Varghese N."/>
            <person name="Submissions S."/>
        </authorList>
    </citation>
    <scope>NUCLEOTIDE SEQUENCE [LARGE SCALE GENOMIC DNA]</scope>
    <source>
        <strain evidence="5">DSM 3072</strain>
    </source>
</reference>